<keyword evidence="3" id="KW-1185">Reference proteome</keyword>
<dbReference type="OrthoDB" id="5584477at2759"/>
<dbReference type="InterPro" id="IPR040976">
    <property type="entry name" value="Pkinase_fungal"/>
</dbReference>
<comment type="caution">
    <text evidence="2">The sequence shown here is derived from an EMBL/GenBank/DDBJ whole genome shotgun (WGS) entry which is preliminary data.</text>
</comment>
<evidence type="ECO:0000313" key="3">
    <source>
        <dbReference type="Proteomes" id="UP000886523"/>
    </source>
</evidence>
<sequence>MPRKTMLSRSPTRPWRTLSPSMNTGISSILIMKPVVEPFPGLVYKDSWPLVRDVNIKVDLYAAVYGQFGVPRLRASQRLDDNSRWLKGVTAWDPFGGNDPPPEPELRAHVRLYYSTFGHPFSNCKMLHELLECILHARIGRYNVLAKAKALHPDVSEGNISLVDEAVTGVEMFYGLSNFGYVPDGCRWFLLDGDPGKPIGDRAPPTPRKPFP</sequence>
<feature type="domain" description="Fungal-type protein kinase" evidence="1">
    <location>
        <begin position="93"/>
        <end position="168"/>
    </location>
</feature>
<organism evidence="2 3">
    <name type="scientific">Hydnum rufescens UP504</name>
    <dbReference type="NCBI Taxonomy" id="1448309"/>
    <lineage>
        <taxon>Eukaryota</taxon>
        <taxon>Fungi</taxon>
        <taxon>Dikarya</taxon>
        <taxon>Basidiomycota</taxon>
        <taxon>Agaricomycotina</taxon>
        <taxon>Agaricomycetes</taxon>
        <taxon>Cantharellales</taxon>
        <taxon>Hydnaceae</taxon>
        <taxon>Hydnum</taxon>
    </lineage>
</organism>
<dbReference type="Proteomes" id="UP000886523">
    <property type="component" value="Unassembled WGS sequence"/>
</dbReference>
<protein>
    <recommendedName>
        <fullName evidence="1">Fungal-type protein kinase domain-containing protein</fullName>
    </recommendedName>
</protein>
<gene>
    <name evidence="2" type="ORF">BS47DRAFT_748180</name>
</gene>
<reference evidence="2" key="1">
    <citation type="journal article" date="2020" name="Nat. Commun.">
        <title>Large-scale genome sequencing of mycorrhizal fungi provides insights into the early evolution of symbiotic traits.</title>
        <authorList>
            <person name="Miyauchi S."/>
            <person name="Kiss E."/>
            <person name="Kuo A."/>
            <person name="Drula E."/>
            <person name="Kohler A."/>
            <person name="Sanchez-Garcia M."/>
            <person name="Morin E."/>
            <person name="Andreopoulos B."/>
            <person name="Barry K.W."/>
            <person name="Bonito G."/>
            <person name="Buee M."/>
            <person name="Carver A."/>
            <person name="Chen C."/>
            <person name="Cichocki N."/>
            <person name="Clum A."/>
            <person name="Culley D."/>
            <person name="Crous P.W."/>
            <person name="Fauchery L."/>
            <person name="Girlanda M."/>
            <person name="Hayes R.D."/>
            <person name="Keri Z."/>
            <person name="LaButti K."/>
            <person name="Lipzen A."/>
            <person name="Lombard V."/>
            <person name="Magnuson J."/>
            <person name="Maillard F."/>
            <person name="Murat C."/>
            <person name="Nolan M."/>
            <person name="Ohm R.A."/>
            <person name="Pangilinan J."/>
            <person name="Pereira M.F."/>
            <person name="Perotto S."/>
            <person name="Peter M."/>
            <person name="Pfister S."/>
            <person name="Riley R."/>
            <person name="Sitrit Y."/>
            <person name="Stielow J.B."/>
            <person name="Szollosi G."/>
            <person name="Zifcakova L."/>
            <person name="Stursova M."/>
            <person name="Spatafora J.W."/>
            <person name="Tedersoo L."/>
            <person name="Vaario L.M."/>
            <person name="Yamada A."/>
            <person name="Yan M."/>
            <person name="Wang P."/>
            <person name="Xu J."/>
            <person name="Bruns T."/>
            <person name="Baldrian P."/>
            <person name="Vilgalys R."/>
            <person name="Dunand C."/>
            <person name="Henrissat B."/>
            <person name="Grigoriev I.V."/>
            <person name="Hibbett D."/>
            <person name="Nagy L.G."/>
            <person name="Martin F.M."/>
        </authorList>
    </citation>
    <scope>NUCLEOTIDE SEQUENCE</scope>
    <source>
        <strain evidence="2">UP504</strain>
    </source>
</reference>
<dbReference type="AlphaFoldDB" id="A0A9P6BAH2"/>
<accession>A0A9P6BAH2</accession>
<proteinExistence type="predicted"/>
<name>A0A9P6BAH2_9AGAM</name>
<evidence type="ECO:0000259" key="1">
    <source>
        <dbReference type="Pfam" id="PF17667"/>
    </source>
</evidence>
<dbReference type="EMBL" id="MU128912">
    <property type="protein sequence ID" value="KAF9520272.1"/>
    <property type="molecule type" value="Genomic_DNA"/>
</dbReference>
<evidence type="ECO:0000313" key="2">
    <source>
        <dbReference type="EMBL" id="KAF9520272.1"/>
    </source>
</evidence>
<dbReference type="Pfam" id="PF17667">
    <property type="entry name" value="Pkinase_fungal"/>
    <property type="match status" value="1"/>
</dbReference>